<dbReference type="EMBL" id="JAGETZ010000024">
    <property type="protein sequence ID" value="MBO2012993.1"/>
    <property type="molecule type" value="Genomic_DNA"/>
</dbReference>
<comment type="caution">
    <text evidence="1">The sequence shown here is derived from an EMBL/GenBank/DDBJ whole genome shotgun (WGS) entry which is preliminary data.</text>
</comment>
<keyword evidence="2" id="KW-1185">Reference proteome</keyword>
<dbReference type="RefSeq" id="WP_208178733.1">
    <property type="nucleotide sequence ID" value="NZ_JAGETZ010000024.1"/>
</dbReference>
<evidence type="ECO:0000313" key="2">
    <source>
        <dbReference type="Proteomes" id="UP000664369"/>
    </source>
</evidence>
<accession>A0ABS3QPN0</accession>
<sequence length="174" mass="19570">MNLLLLQDTPIVSVYFDTKNNWLFSDWRGNLSLAQVQAGCLTIAQCFLERTYPRILNNNTDLTGMSPSAPPWLARDYLPHLGLAGIEYLAWVCAPSLLLKHLTGEAVRQLRAPTVATFDHLADAYAWLQNANVTHPGDMLPHRTPAQQAELNRRIAQLSDELQHYDQIAGRSLH</sequence>
<evidence type="ECO:0000313" key="1">
    <source>
        <dbReference type="EMBL" id="MBO2012993.1"/>
    </source>
</evidence>
<dbReference type="Proteomes" id="UP000664369">
    <property type="component" value="Unassembled WGS sequence"/>
</dbReference>
<proteinExistence type="predicted"/>
<organism evidence="1 2">
    <name type="scientific">Hymenobacter negativus</name>
    <dbReference type="NCBI Taxonomy" id="2795026"/>
    <lineage>
        <taxon>Bacteria</taxon>
        <taxon>Pseudomonadati</taxon>
        <taxon>Bacteroidota</taxon>
        <taxon>Cytophagia</taxon>
        <taxon>Cytophagales</taxon>
        <taxon>Hymenobacteraceae</taxon>
        <taxon>Hymenobacter</taxon>
    </lineage>
</organism>
<name>A0ABS3QPN0_9BACT</name>
<reference evidence="1 2" key="1">
    <citation type="submission" date="2021-03" db="EMBL/GenBank/DDBJ databases">
        <authorList>
            <person name="Kim M.K."/>
        </authorList>
    </citation>
    <scope>NUCLEOTIDE SEQUENCE [LARGE SCALE GENOMIC DNA]</scope>
    <source>
        <strain evidence="1 2">BT442</strain>
    </source>
</reference>
<gene>
    <name evidence="1" type="ORF">J4E00_28285</name>
</gene>
<protein>
    <recommendedName>
        <fullName evidence="3">STAS/SEC14 domain-containing protein</fullName>
    </recommendedName>
</protein>
<evidence type="ECO:0008006" key="3">
    <source>
        <dbReference type="Google" id="ProtNLM"/>
    </source>
</evidence>